<evidence type="ECO:0000313" key="9">
    <source>
        <dbReference type="EMBL" id="VFQ87168.1"/>
    </source>
</evidence>
<feature type="region of interest" description="Disordered" evidence="7">
    <location>
        <begin position="109"/>
        <end position="157"/>
    </location>
</feature>
<evidence type="ECO:0000256" key="4">
    <source>
        <dbReference type="ARBA" id="ARBA00023163"/>
    </source>
</evidence>
<keyword evidence="5" id="KW-0539">Nucleus</keyword>
<evidence type="ECO:0000256" key="7">
    <source>
        <dbReference type="SAM" id="MobiDB-lite"/>
    </source>
</evidence>
<dbReference type="InterPro" id="IPR011598">
    <property type="entry name" value="bHLH_dom"/>
</dbReference>
<dbReference type="AlphaFoldDB" id="A0A484MGB1"/>
<dbReference type="InterPro" id="IPR024097">
    <property type="entry name" value="bHLH_ZIP_TF"/>
</dbReference>
<organism evidence="9 10">
    <name type="scientific">Cuscuta campestris</name>
    <dbReference type="NCBI Taxonomy" id="132261"/>
    <lineage>
        <taxon>Eukaryota</taxon>
        <taxon>Viridiplantae</taxon>
        <taxon>Streptophyta</taxon>
        <taxon>Embryophyta</taxon>
        <taxon>Tracheophyta</taxon>
        <taxon>Spermatophyta</taxon>
        <taxon>Magnoliopsida</taxon>
        <taxon>eudicotyledons</taxon>
        <taxon>Gunneridae</taxon>
        <taxon>Pentapetalae</taxon>
        <taxon>asterids</taxon>
        <taxon>lamiids</taxon>
        <taxon>Solanales</taxon>
        <taxon>Convolvulaceae</taxon>
        <taxon>Cuscuteae</taxon>
        <taxon>Cuscuta</taxon>
        <taxon>Cuscuta subgen. Grammica</taxon>
        <taxon>Cuscuta sect. Cleistogrammica</taxon>
    </lineage>
</organism>
<dbReference type="EMBL" id="OOIL02003368">
    <property type="protein sequence ID" value="VFQ87168.1"/>
    <property type="molecule type" value="Genomic_DNA"/>
</dbReference>
<comment type="function">
    <text evidence="6">Positive regulator of brassinosteroid signaling.</text>
</comment>
<evidence type="ECO:0000256" key="2">
    <source>
        <dbReference type="ARBA" id="ARBA00023015"/>
    </source>
</evidence>
<dbReference type="GO" id="GO:0003677">
    <property type="term" value="F:DNA binding"/>
    <property type="evidence" value="ECO:0007669"/>
    <property type="project" value="UniProtKB-KW"/>
</dbReference>
<gene>
    <name evidence="9" type="ORF">CCAM_LOCUS28944</name>
</gene>
<keyword evidence="3" id="KW-0238">DNA-binding</keyword>
<evidence type="ECO:0000313" key="10">
    <source>
        <dbReference type="Proteomes" id="UP000595140"/>
    </source>
</evidence>
<dbReference type="SMART" id="SM00353">
    <property type="entry name" value="HLH"/>
    <property type="match status" value="1"/>
</dbReference>
<feature type="compositionally biased region" description="Acidic residues" evidence="7">
    <location>
        <begin position="138"/>
        <end position="154"/>
    </location>
</feature>
<dbReference type="Gene3D" id="4.10.280.10">
    <property type="entry name" value="Helix-loop-helix DNA-binding domain"/>
    <property type="match status" value="1"/>
</dbReference>
<dbReference type="GO" id="GO:0003700">
    <property type="term" value="F:DNA-binding transcription factor activity"/>
    <property type="evidence" value="ECO:0007669"/>
    <property type="project" value="TreeGrafter"/>
</dbReference>
<keyword evidence="4" id="KW-0804">Transcription</keyword>
<keyword evidence="2" id="KW-0805">Transcription regulation</keyword>
<feature type="compositionally biased region" description="Polar residues" evidence="7">
    <location>
        <begin position="112"/>
        <end position="127"/>
    </location>
</feature>
<evidence type="ECO:0000256" key="6">
    <source>
        <dbReference type="ARBA" id="ARBA00055372"/>
    </source>
</evidence>
<dbReference type="GO" id="GO:0006351">
    <property type="term" value="P:DNA-templated transcription"/>
    <property type="evidence" value="ECO:0007669"/>
    <property type="project" value="UniProtKB-ARBA"/>
</dbReference>
<evidence type="ECO:0000259" key="8">
    <source>
        <dbReference type="PROSITE" id="PS50888"/>
    </source>
</evidence>
<evidence type="ECO:0000256" key="5">
    <source>
        <dbReference type="ARBA" id="ARBA00023242"/>
    </source>
</evidence>
<dbReference type="GO" id="GO:0005634">
    <property type="term" value="C:nucleus"/>
    <property type="evidence" value="ECO:0007669"/>
    <property type="project" value="UniProtKB-SubCell"/>
</dbReference>
<dbReference type="FunFam" id="4.10.280.10:FF:000058">
    <property type="entry name" value="transcription factor BEE 3-like"/>
    <property type="match status" value="1"/>
</dbReference>
<dbReference type="PROSITE" id="PS50888">
    <property type="entry name" value="BHLH"/>
    <property type="match status" value="1"/>
</dbReference>
<comment type="subcellular location">
    <subcellularLocation>
        <location evidence="1">Nucleus</location>
    </subcellularLocation>
</comment>
<protein>
    <recommendedName>
        <fullName evidence="8">BHLH domain-containing protein</fullName>
    </recommendedName>
</protein>
<evidence type="ECO:0000256" key="1">
    <source>
        <dbReference type="ARBA" id="ARBA00004123"/>
    </source>
</evidence>
<dbReference type="PANTHER" id="PTHR12565">
    <property type="entry name" value="STEROL REGULATORY ELEMENT-BINDING PROTEIN"/>
    <property type="match status" value="1"/>
</dbReference>
<dbReference type="GO" id="GO:0046983">
    <property type="term" value="F:protein dimerization activity"/>
    <property type="evidence" value="ECO:0007669"/>
    <property type="project" value="InterPro"/>
</dbReference>
<dbReference type="PANTHER" id="PTHR12565:SF367">
    <property type="entry name" value="TRANSCRIPTION FACTOR BHLH75"/>
    <property type="match status" value="1"/>
</dbReference>
<sequence length="300" mass="33737">MQNLKHPFPILHHHHHHTDPTAMEIMNHFHDYLFAPNYPSEIPPHFNFHNTSSSSPSMGLLLCPESFLPPEVPPNNLCPDFPANLSRTAPGANGNAIGTAVNLKIADGTPESCLTNSSPVSAKRTNSGGRRKRKKNGEEDEDEDEEEGRVEEEEEKKKPIREVVHVRAKRGQATDSHSLAERIRREKINERLRCLQEIVPGCYKTMGMAVMLDEIINYVQSLQNQVEFLSLKLAAASSYYDFNSDRDIIGTMQRAKTAYEGLKMEKQMKEGCEGGLSSSNQSFLLDHNFPTPYPSMPHNT</sequence>
<reference evidence="9 10" key="1">
    <citation type="submission" date="2018-04" db="EMBL/GenBank/DDBJ databases">
        <authorList>
            <person name="Vogel A."/>
        </authorList>
    </citation>
    <scope>NUCLEOTIDE SEQUENCE [LARGE SCALE GENOMIC DNA]</scope>
</reference>
<accession>A0A484MGB1</accession>
<proteinExistence type="predicted"/>
<name>A0A484MGB1_9ASTE</name>
<feature type="domain" description="BHLH" evidence="8">
    <location>
        <begin position="172"/>
        <end position="222"/>
    </location>
</feature>
<dbReference type="Proteomes" id="UP000595140">
    <property type="component" value="Unassembled WGS sequence"/>
</dbReference>
<dbReference type="CDD" id="cd18919">
    <property type="entry name" value="bHLH_AtBPE_like"/>
    <property type="match status" value="1"/>
</dbReference>
<dbReference type="OrthoDB" id="690068at2759"/>
<evidence type="ECO:0000256" key="3">
    <source>
        <dbReference type="ARBA" id="ARBA00023125"/>
    </source>
</evidence>
<dbReference type="InterPro" id="IPR036638">
    <property type="entry name" value="HLH_DNA-bd_sf"/>
</dbReference>
<dbReference type="Pfam" id="PF00010">
    <property type="entry name" value="HLH"/>
    <property type="match status" value="1"/>
</dbReference>
<dbReference type="SUPFAM" id="SSF47459">
    <property type="entry name" value="HLH, helix-loop-helix DNA-binding domain"/>
    <property type="match status" value="1"/>
</dbReference>
<keyword evidence="10" id="KW-1185">Reference proteome</keyword>